<dbReference type="EMBL" id="OP413838">
    <property type="protein sequence ID" value="UYL64868.1"/>
    <property type="molecule type" value="Genomic_DNA"/>
</dbReference>
<reference evidence="2 3" key="1">
    <citation type="submission" date="2022-09" db="EMBL/GenBank/DDBJ databases">
        <title>Evolutionary Diversification of Methanotrophic Ca. Methanophagales (ANME-1) and Their Expansive Virome.</title>
        <authorList>
            <person name="Laso-Perez R."/>
            <person name="Wu F."/>
            <person name="Cremiere A."/>
            <person name="Speth D."/>
            <person name="Magyar J.S."/>
            <person name="Krupovic M."/>
            <person name="Orphan V.J."/>
        </authorList>
    </citation>
    <scope>NUCLEOTIDE SEQUENCE [LARGE SCALE GENOMIC DNA]</scope>
    <source>
        <strain evidence="2">PBV299</strain>
    </source>
</reference>
<feature type="coiled-coil region" evidence="1">
    <location>
        <begin position="27"/>
        <end position="97"/>
    </location>
</feature>
<organism evidence="2 3">
    <name type="scientific">Methanophagales virus PBV299</name>
    <dbReference type="NCBI Taxonomy" id="2987730"/>
    <lineage>
        <taxon>Viruses</taxon>
        <taxon>Duplodnaviria</taxon>
        <taxon>Heunggongvirae</taxon>
        <taxon>Uroviricota</taxon>
        <taxon>Caudoviricetes</taxon>
        <taxon>Nakonvirales</taxon>
        <taxon>Ahpuchviridae</taxon>
        <taxon>Kisinvirus</taxon>
        <taxon>Kisinvirus pescaderoense</taxon>
    </lineage>
</organism>
<dbReference type="Proteomes" id="UP001156193">
    <property type="component" value="Segment"/>
</dbReference>
<protein>
    <submittedName>
        <fullName evidence="2">Uncharacterized protein</fullName>
    </submittedName>
</protein>
<keyword evidence="1" id="KW-0175">Coiled coil</keyword>
<dbReference type="Gene3D" id="1.20.5.4090">
    <property type="match status" value="1"/>
</dbReference>
<proteinExistence type="predicted"/>
<gene>
    <name evidence="2" type="ORF">OFDIEDLO_00072</name>
</gene>
<name>A0ABY6GML0_9CAUD</name>
<accession>A0ABY6GML0</accession>
<sequence length="199" mass="23588">MRRKNKVVVNKILKEVLRGYWGGWKKIDELKEKQEEAEREKQREELNKLKELGVKRRKLMWKAAHLEDEVDTLKQQIAKLQERVAELEWQKSEVLKRVSEMDTEFISEIEKHDITLEVIKETADKASRGYRSPCIVGTMLRRAETLEDKMRVAGEIHEIEENVRKIRRMPRELVDAIYEACLINYDELLAINSMRGDPD</sequence>
<evidence type="ECO:0000256" key="1">
    <source>
        <dbReference type="SAM" id="Coils"/>
    </source>
</evidence>
<keyword evidence="3" id="KW-1185">Reference proteome</keyword>
<evidence type="ECO:0000313" key="3">
    <source>
        <dbReference type="Proteomes" id="UP001156193"/>
    </source>
</evidence>
<evidence type="ECO:0000313" key="2">
    <source>
        <dbReference type="EMBL" id="UYL64868.1"/>
    </source>
</evidence>